<dbReference type="AlphaFoldDB" id="A0A8J7JEX2"/>
<feature type="compositionally biased region" description="Polar residues" evidence="1">
    <location>
        <begin position="32"/>
        <end position="50"/>
    </location>
</feature>
<evidence type="ECO:0000313" key="2">
    <source>
        <dbReference type="EMBL" id="MBE9118975.1"/>
    </source>
</evidence>
<accession>A0A8J7JEX2</accession>
<keyword evidence="3" id="KW-1185">Reference proteome</keyword>
<feature type="region of interest" description="Disordered" evidence="1">
    <location>
        <begin position="32"/>
        <end position="60"/>
    </location>
</feature>
<name>A0A8J7JEX2_9CYAN</name>
<gene>
    <name evidence="2" type="ORF">IQ249_24090</name>
</gene>
<dbReference type="EMBL" id="JADEWZ010000071">
    <property type="protein sequence ID" value="MBE9118975.1"/>
    <property type="molecule type" value="Genomic_DNA"/>
</dbReference>
<dbReference type="RefSeq" id="WP_194032069.1">
    <property type="nucleotide sequence ID" value="NZ_JADEWZ010000071.1"/>
</dbReference>
<dbReference type="Proteomes" id="UP000654482">
    <property type="component" value="Unassembled WGS sequence"/>
</dbReference>
<protein>
    <submittedName>
        <fullName evidence="2">Uncharacterized protein</fullName>
    </submittedName>
</protein>
<reference evidence="2" key="1">
    <citation type="submission" date="2020-10" db="EMBL/GenBank/DDBJ databases">
        <authorList>
            <person name="Castelo-Branco R."/>
            <person name="Eusebio N."/>
            <person name="Adriana R."/>
            <person name="Vieira A."/>
            <person name="Brugerolle De Fraissinette N."/>
            <person name="Rezende De Castro R."/>
            <person name="Schneider M.P."/>
            <person name="Vasconcelos V."/>
            <person name="Leao P.N."/>
        </authorList>
    </citation>
    <scope>NUCLEOTIDE SEQUENCE</scope>
    <source>
        <strain evidence="2">LEGE 07157</strain>
    </source>
</reference>
<proteinExistence type="predicted"/>
<comment type="caution">
    <text evidence="2">The sequence shown here is derived from an EMBL/GenBank/DDBJ whole genome shotgun (WGS) entry which is preliminary data.</text>
</comment>
<organism evidence="2 3">
    <name type="scientific">Lusitaniella coriacea LEGE 07157</name>
    <dbReference type="NCBI Taxonomy" id="945747"/>
    <lineage>
        <taxon>Bacteria</taxon>
        <taxon>Bacillati</taxon>
        <taxon>Cyanobacteriota</taxon>
        <taxon>Cyanophyceae</taxon>
        <taxon>Spirulinales</taxon>
        <taxon>Lusitaniellaceae</taxon>
        <taxon>Lusitaniella</taxon>
    </lineage>
</organism>
<sequence length="60" mass="6717">MKSAQNKTWVQELTPKESSAINGGYCPYSNSYGSSERSVLYRSASTSPTSYRPRYNPVYA</sequence>
<evidence type="ECO:0000256" key="1">
    <source>
        <dbReference type="SAM" id="MobiDB-lite"/>
    </source>
</evidence>
<evidence type="ECO:0000313" key="3">
    <source>
        <dbReference type="Proteomes" id="UP000654482"/>
    </source>
</evidence>